<evidence type="ECO:0000256" key="2">
    <source>
        <dbReference type="SAM" id="Coils"/>
    </source>
</evidence>
<name>A0ABN1K444_9BURK</name>
<comment type="similarity">
    <text evidence="1">Belongs to the membrane fusion protein (MFP) (TC 8.A.1) family.</text>
</comment>
<evidence type="ECO:0000313" key="6">
    <source>
        <dbReference type="EMBL" id="GAA0754167.1"/>
    </source>
</evidence>
<dbReference type="EMBL" id="BAAAEW010000020">
    <property type="protein sequence ID" value="GAA0754167.1"/>
    <property type="molecule type" value="Genomic_DNA"/>
</dbReference>
<dbReference type="Gene3D" id="2.40.420.20">
    <property type="match status" value="1"/>
</dbReference>
<reference evidence="6 7" key="1">
    <citation type="journal article" date="2019" name="Int. J. Syst. Evol. Microbiol.">
        <title>The Global Catalogue of Microorganisms (GCM) 10K type strain sequencing project: providing services to taxonomists for standard genome sequencing and annotation.</title>
        <authorList>
            <consortium name="The Broad Institute Genomics Platform"/>
            <consortium name="The Broad Institute Genome Sequencing Center for Infectious Disease"/>
            <person name="Wu L."/>
            <person name="Ma J."/>
        </authorList>
    </citation>
    <scope>NUCLEOTIDE SEQUENCE [LARGE SCALE GENOMIC DNA]</scope>
    <source>
        <strain evidence="6 7">JCM 15503</strain>
    </source>
</reference>
<gene>
    <name evidence="6" type="ORF">GCM10009107_30350</name>
</gene>
<feature type="domain" description="CusB-like beta-barrel" evidence="4">
    <location>
        <begin position="228"/>
        <end position="291"/>
    </location>
</feature>
<dbReference type="Pfam" id="PF25917">
    <property type="entry name" value="BSH_RND"/>
    <property type="match status" value="1"/>
</dbReference>
<dbReference type="InterPro" id="IPR058649">
    <property type="entry name" value="CzcB_C"/>
</dbReference>
<dbReference type="InterPro" id="IPR058625">
    <property type="entry name" value="MdtA-like_BSH"/>
</dbReference>
<evidence type="ECO:0000256" key="1">
    <source>
        <dbReference type="ARBA" id="ARBA00009477"/>
    </source>
</evidence>
<feature type="coiled-coil region" evidence="2">
    <location>
        <begin position="106"/>
        <end position="133"/>
    </location>
</feature>
<evidence type="ECO:0000259" key="4">
    <source>
        <dbReference type="Pfam" id="PF25954"/>
    </source>
</evidence>
<evidence type="ECO:0000259" key="3">
    <source>
        <dbReference type="Pfam" id="PF25917"/>
    </source>
</evidence>
<dbReference type="InterPro" id="IPR006143">
    <property type="entry name" value="RND_pump_MFP"/>
</dbReference>
<organism evidence="6 7">
    <name type="scientific">Ideonella azotifigens</name>
    <dbReference type="NCBI Taxonomy" id="513160"/>
    <lineage>
        <taxon>Bacteria</taxon>
        <taxon>Pseudomonadati</taxon>
        <taxon>Pseudomonadota</taxon>
        <taxon>Betaproteobacteria</taxon>
        <taxon>Burkholderiales</taxon>
        <taxon>Sphaerotilaceae</taxon>
        <taxon>Ideonella</taxon>
    </lineage>
</organism>
<protein>
    <submittedName>
        <fullName evidence="6">Efflux RND transporter periplasmic adaptor subunit</fullName>
    </submittedName>
</protein>
<keyword evidence="2" id="KW-0175">Coiled coil</keyword>
<dbReference type="Gene3D" id="1.10.287.470">
    <property type="entry name" value="Helix hairpin bin"/>
    <property type="match status" value="1"/>
</dbReference>
<dbReference type="PANTHER" id="PTHR30469:SF15">
    <property type="entry name" value="HLYD FAMILY OF SECRETION PROTEINS"/>
    <property type="match status" value="1"/>
</dbReference>
<sequence>MQKRRVVIGGVVAVLVLGSVGGVVAMRKAGGHDDHAKAAEKPLAFTAREVVRPQALALPANVSFSGPLVAPNTVVVRAKAAGTLVNLQVAEGSRVTAGQRLGVIDLAELNARMNEREANAEAARATMVQAERTHTSNLRLAEQHFISPNAADASKAALDTARAQYTAAQAQVETVHILQRDAALVAPISGIVAKRHALPGEKVAAEQQLLTIVDLRTLEMAGSVGTHEVSQLRPGMQVTLQVEGLAEPMQGTLARIAPAAEAGTRSIGVTVTLANPKEVLRAGQFASARVMLPAGEPKLTVPVTAIASASGQDYVWTLEAGKLMRRTIVTGRRDAERGLVEVAEGLPAGAQVLGARFDNLREGAAAVIASDPASATATRAALAAPAASVPRAL</sequence>
<keyword evidence="7" id="KW-1185">Reference proteome</keyword>
<dbReference type="Pfam" id="PF25954">
    <property type="entry name" value="Beta-barrel_RND_2"/>
    <property type="match status" value="1"/>
</dbReference>
<comment type="caution">
    <text evidence="6">The sequence shown here is derived from an EMBL/GenBank/DDBJ whole genome shotgun (WGS) entry which is preliminary data.</text>
</comment>
<feature type="domain" description="CzcB-like C-terminal circularly permuted SH3-like" evidence="5">
    <location>
        <begin position="299"/>
        <end position="352"/>
    </location>
</feature>
<dbReference type="Gene3D" id="2.40.30.170">
    <property type="match status" value="1"/>
</dbReference>
<dbReference type="SUPFAM" id="SSF111369">
    <property type="entry name" value="HlyD-like secretion proteins"/>
    <property type="match status" value="1"/>
</dbReference>
<feature type="domain" description="Multidrug resistance protein MdtA-like barrel-sandwich hybrid" evidence="3">
    <location>
        <begin position="72"/>
        <end position="214"/>
    </location>
</feature>
<dbReference type="RefSeq" id="WP_231012982.1">
    <property type="nucleotide sequence ID" value="NZ_BAAAEW010000020.1"/>
</dbReference>
<proteinExistence type="inferred from homology"/>
<dbReference type="Pfam" id="PF25975">
    <property type="entry name" value="CzcB_C"/>
    <property type="match status" value="1"/>
</dbReference>
<dbReference type="InterPro" id="IPR058792">
    <property type="entry name" value="Beta-barrel_RND_2"/>
</dbReference>
<evidence type="ECO:0000313" key="7">
    <source>
        <dbReference type="Proteomes" id="UP001500279"/>
    </source>
</evidence>
<dbReference type="Gene3D" id="2.40.50.100">
    <property type="match status" value="1"/>
</dbReference>
<accession>A0ABN1K444</accession>
<evidence type="ECO:0000259" key="5">
    <source>
        <dbReference type="Pfam" id="PF25975"/>
    </source>
</evidence>
<dbReference type="PANTHER" id="PTHR30469">
    <property type="entry name" value="MULTIDRUG RESISTANCE PROTEIN MDTA"/>
    <property type="match status" value="1"/>
</dbReference>
<dbReference type="Proteomes" id="UP001500279">
    <property type="component" value="Unassembled WGS sequence"/>
</dbReference>
<dbReference type="NCBIfam" id="TIGR01730">
    <property type="entry name" value="RND_mfp"/>
    <property type="match status" value="1"/>
</dbReference>